<keyword evidence="1" id="KW-0472">Membrane</keyword>
<comment type="caution">
    <text evidence="2">The sequence shown here is derived from an EMBL/GenBank/DDBJ whole genome shotgun (WGS) entry which is preliminary data.</text>
</comment>
<dbReference type="RefSeq" id="WP_166672506.1">
    <property type="nucleotide sequence ID" value="NZ_QNSF01000006.1"/>
</dbReference>
<evidence type="ECO:0000313" key="2">
    <source>
        <dbReference type="EMBL" id="RBP93046.1"/>
    </source>
</evidence>
<feature type="transmembrane region" description="Helical" evidence="1">
    <location>
        <begin position="29"/>
        <end position="47"/>
    </location>
</feature>
<evidence type="ECO:0000313" key="3">
    <source>
        <dbReference type="Proteomes" id="UP000252731"/>
    </source>
</evidence>
<dbReference type="EMBL" id="QNSF01000006">
    <property type="protein sequence ID" value="RBP93046.1"/>
    <property type="molecule type" value="Genomic_DNA"/>
</dbReference>
<dbReference type="AlphaFoldDB" id="A0A366JWV5"/>
<keyword evidence="3" id="KW-1185">Reference proteome</keyword>
<gene>
    <name evidence="2" type="ORF">DFO70_106176</name>
</gene>
<name>A0A366JWV5_CYTFI</name>
<protein>
    <submittedName>
        <fullName evidence="2">Uncharacterized protein</fullName>
    </submittedName>
</protein>
<sequence>MGCCSPKYRETVIEEEKKVNEKGTDSLPLPAKLIFGVTSVIGLFFYLT</sequence>
<keyword evidence="1" id="KW-1133">Transmembrane helix</keyword>
<evidence type="ECO:0000256" key="1">
    <source>
        <dbReference type="SAM" id="Phobius"/>
    </source>
</evidence>
<keyword evidence="1" id="KW-0812">Transmembrane</keyword>
<proteinExistence type="predicted"/>
<dbReference type="Proteomes" id="UP000252731">
    <property type="component" value="Unassembled WGS sequence"/>
</dbReference>
<reference evidence="2 3" key="1">
    <citation type="submission" date="2018-06" db="EMBL/GenBank/DDBJ databases">
        <title>Freshwater and sediment microbial communities from various areas in North America, analyzing microbe dynamics in response to fracking.</title>
        <authorList>
            <person name="Lamendella R."/>
        </authorList>
    </citation>
    <scope>NUCLEOTIDE SEQUENCE [LARGE SCALE GENOMIC DNA]</scope>
    <source>
        <strain evidence="2 3">14_TX</strain>
    </source>
</reference>
<organism evidence="2 3">
    <name type="scientific">Cytobacillus firmus</name>
    <name type="common">Bacillus firmus</name>
    <dbReference type="NCBI Taxonomy" id="1399"/>
    <lineage>
        <taxon>Bacteria</taxon>
        <taxon>Bacillati</taxon>
        <taxon>Bacillota</taxon>
        <taxon>Bacilli</taxon>
        <taxon>Bacillales</taxon>
        <taxon>Bacillaceae</taxon>
        <taxon>Cytobacillus</taxon>
    </lineage>
</organism>
<accession>A0A366JWV5</accession>